<feature type="compositionally biased region" description="Polar residues" evidence="1">
    <location>
        <begin position="81"/>
        <end position="100"/>
    </location>
</feature>
<dbReference type="PROSITE" id="PS51782">
    <property type="entry name" value="LYSM"/>
    <property type="match status" value="1"/>
</dbReference>
<reference evidence="3 4" key="2">
    <citation type="submission" date="2016-05" db="EMBL/GenBank/DDBJ databases">
        <title>Lineage-specific infection strategies underlie the spectrum of fungal disease in amphibians.</title>
        <authorList>
            <person name="Cuomo C.A."/>
            <person name="Farrer R.A."/>
            <person name="James T."/>
            <person name="Longcore J."/>
            <person name="Birren B."/>
        </authorList>
    </citation>
    <scope>NUCLEOTIDE SEQUENCE [LARGE SCALE GENOMIC DNA]</scope>
    <source>
        <strain evidence="3 4">JEL423</strain>
    </source>
</reference>
<proteinExistence type="predicted"/>
<feature type="compositionally biased region" description="Low complexity" evidence="1">
    <location>
        <begin position="213"/>
        <end position="234"/>
    </location>
</feature>
<dbReference type="SUPFAM" id="SSF54106">
    <property type="entry name" value="LysM domain"/>
    <property type="match status" value="1"/>
</dbReference>
<gene>
    <name evidence="3" type="ORF">BDEG_22805</name>
</gene>
<evidence type="ECO:0000313" key="4">
    <source>
        <dbReference type="Proteomes" id="UP000077115"/>
    </source>
</evidence>
<dbReference type="Proteomes" id="UP000077115">
    <property type="component" value="Unassembled WGS sequence"/>
</dbReference>
<organism evidence="3 4">
    <name type="scientific">Batrachochytrium dendrobatidis (strain JEL423)</name>
    <dbReference type="NCBI Taxonomy" id="403673"/>
    <lineage>
        <taxon>Eukaryota</taxon>
        <taxon>Fungi</taxon>
        <taxon>Fungi incertae sedis</taxon>
        <taxon>Chytridiomycota</taxon>
        <taxon>Chytridiomycota incertae sedis</taxon>
        <taxon>Chytridiomycetes</taxon>
        <taxon>Rhizophydiales</taxon>
        <taxon>Rhizophydiales incertae sedis</taxon>
        <taxon>Batrachochytrium</taxon>
    </lineage>
</organism>
<feature type="region of interest" description="Disordered" evidence="1">
    <location>
        <begin position="158"/>
        <end position="180"/>
    </location>
</feature>
<dbReference type="PANTHER" id="PTHR20932:SF8">
    <property type="entry name" value="LD22649P"/>
    <property type="match status" value="1"/>
</dbReference>
<dbReference type="VEuPathDB" id="FungiDB:BDEG_22805"/>
<dbReference type="InterPro" id="IPR036779">
    <property type="entry name" value="LysM_dom_sf"/>
</dbReference>
<sequence length="485" mass="52484">MAIPATPTNDHPLILVLPNIDHHTNQSQYQHQLVETSTTMASVSSAARAALTQSNGSKTSFQSPPHSISAFSIKLDHQGKSPLSTPSTLPQTLQSSNASTPERPVLVHYVTTSDTLAGICVMYGVKAADIKRHNRMWTNDSIHLRRYLEIPISLSESCHQQDGRSPKSAASASSSLSYRPPSLDDSYIDLYSRRPGSISADFRPATLTTSNYRSDSSGRTHSVSSSTSGSLHPNLHTHHPPTASELLSQIDMDVKQILGNLEDTFVNGVVLPICNEKGTMYPPPAPHASHSLSRLKSNAHGGSVYPYSAMSVSPISSPSLYMQACSSSSFPMSMSPTSSHSSNPPLRPTSMDEMRNGTGCMSAHSNFGSQSIMTDPLWSASSSTTRVKIMPMSTQAGAAHSLASAPLRVLFEWTPLFGHVLSPDMQQSVEDNLRGELRKKLADVDRELVLEQASRGIPFLKSSRSSRDCENEWVGLREMKSGVVG</sequence>
<feature type="domain" description="LysM" evidence="2">
    <location>
        <begin position="106"/>
        <end position="150"/>
    </location>
</feature>
<name>A0A177WHT4_BATDL</name>
<dbReference type="InterPro" id="IPR018392">
    <property type="entry name" value="LysM"/>
</dbReference>
<reference evidence="3 4" key="1">
    <citation type="submission" date="2006-10" db="EMBL/GenBank/DDBJ databases">
        <title>The Genome Sequence of Batrachochytrium dendrobatidis JEL423.</title>
        <authorList>
            <consortium name="The Broad Institute Genome Sequencing Platform"/>
            <person name="Birren B."/>
            <person name="Lander E."/>
            <person name="Galagan J."/>
            <person name="Cuomo C."/>
            <person name="Devon K."/>
            <person name="Jaffe D."/>
            <person name="Butler J."/>
            <person name="Alvarez P."/>
            <person name="Gnerre S."/>
            <person name="Grabherr M."/>
            <person name="Kleber M."/>
            <person name="Mauceli E."/>
            <person name="Brockman W."/>
            <person name="Young S."/>
            <person name="LaButti K."/>
            <person name="Sykes S."/>
            <person name="DeCaprio D."/>
            <person name="Crawford M."/>
            <person name="Koehrsen M."/>
            <person name="Engels R."/>
            <person name="Montgomery P."/>
            <person name="Pearson M."/>
            <person name="Howarth C."/>
            <person name="Larson L."/>
            <person name="White J."/>
            <person name="O'Leary S."/>
            <person name="Kodira C."/>
            <person name="Zeng Q."/>
            <person name="Yandava C."/>
            <person name="Alvarado L."/>
            <person name="Longcore J."/>
            <person name="James T."/>
        </authorList>
    </citation>
    <scope>NUCLEOTIDE SEQUENCE [LARGE SCALE GENOMIC DNA]</scope>
    <source>
        <strain evidence="3 4">JEL423</strain>
    </source>
</reference>
<dbReference type="OrthoDB" id="2153018at2759"/>
<feature type="compositionally biased region" description="Low complexity" evidence="1">
    <location>
        <begin position="166"/>
        <end position="180"/>
    </location>
</feature>
<dbReference type="AlphaFoldDB" id="A0A177WHT4"/>
<dbReference type="Gene3D" id="3.10.350.10">
    <property type="entry name" value="LysM domain"/>
    <property type="match status" value="1"/>
</dbReference>
<evidence type="ECO:0000313" key="3">
    <source>
        <dbReference type="EMBL" id="OAJ38911.1"/>
    </source>
</evidence>
<feature type="region of interest" description="Disordered" evidence="1">
    <location>
        <begin position="77"/>
        <end position="100"/>
    </location>
</feature>
<evidence type="ECO:0000256" key="1">
    <source>
        <dbReference type="SAM" id="MobiDB-lite"/>
    </source>
</evidence>
<dbReference type="CDD" id="cd00118">
    <property type="entry name" value="LysM"/>
    <property type="match status" value="1"/>
</dbReference>
<dbReference type="PANTHER" id="PTHR20932">
    <property type="entry name" value="LYSM AND PUTATIVE PEPTIDOGLYCAN-BINDING DOMAIN-CONTAINING PROTEIN"/>
    <property type="match status" value="1"/>
</dbReference>
<accession>A0A177WHT4</accession>
<protein>
    <recommendedName>
        <fullName evidence="2">LysM domain-containing protein</fullName>
    </recommendedName>
</protein>
<dbReference type="InterPro" id="IPR045030">
    <property type="entry name" value="LYSM1-4"/>
</dbReference>
<dbReference type="EMBL" id="DS022302">
    <property type="protein sequence ID" value="OAJ38911.1"/>
    <property type="molecule type" value="Genomic_DNA"/>
</dbReference>
<evidence type="ECO:0000259" key="2">
    <source>
        <dbReference type="PROSITE" id="PS51782"/>
    </source>
</evidence>
<feature type="region of interest" description="Disordered" evidence="1">
    <location>
        <begin position="208"/>
        <end position="241"/>
    </location>
</feature>